<dbReference type="GO" id="GO:0005506">
    <property type="term" value="F:iron ion binding"/>
    <property type="evidence" value="ECO:0007669"/>
    <property type="project" value="InterPro"/>
</dbReference>
<organism evidence="8">
    <name type="scientific">Streptomyces sp. R08</name>
    <dbReference type="NCBI Taxonomy" id="3238624"/>
    <lineage>
        <taxon>Bacteria</taxon>
        <taxon>Bacillati</taxon>
        <taxon>Actinomycetota</taxon>
        <taxon>Actinomycetes</taxon>
        <taxon>Kitasatosporales</taxon>
        <taxon>Streptomycetaceae</taxon>
        <taxon>Streptomyces</taxon>
    </lineage>
</organism>
<dbReference type="FunFam" id="1.10.630.10:FF:000018">
    <property type="entry name" value="Cytochrome P450 monooxygenase"/>
    <property type="match status" value="1"/>
</dbReference>
<dbReference type="PROSITE" id="PS00086">
    <property type="entry name" value="CYTOCHROME_P450"/>
    <property type="match status" value="1"/>
</dbReference>
<keyword evidence="6 7" id="KW-0503">Monooxygenase</keyword>
<comment type="similarity">
    <text evidence="1 7">Belongs to the cytochrome P450 family.</text>
</comment>
<dbReference type="AlphaFoldDB" id="A0AB39MBA0"/>
<dbReference type="PANTHER" id="PTHR46696:SF1">
    <property type="entry name" value="CYTOCHROME P450 YJIB-RELATED"/>
    <property type="match status" value="1"/>
</dbReference>
<dbReference type="InterPro" id="IPR002397">
    <property type="entry name" value="Cyt_P450_B"/>
</dbReference>
<dbReference type="PANTHER" id="PTHR46696">
    <property type="entry name" value="P450, PUTATIVE (EUROFUNG)-RELATED"/>
    <property type="match status" value="1"/>
</dbReference>
<evidence type="ECO:0000313" key="8">
    <source>
        <dbReference type="EMBL" id="XDQ03299.1"/>
    </source>
</evidence>
<dbReference type="Gene3D" id="1.10.630.10">
    <property type="entry name" value="Cytochrome P450"/>
    <property type="match status" value="1"/>
</dbReference>
<sequence length="407" mass="45503">MLDLDPEEVAKLPRYPVARRCPYEVPEVYTRLRAEEPVSKVVMSDGQPVWFLSRYEDVRAVLSDSRFSADRLADGFPNLALGQREGLQKQPKFMISMDGAEHSAVRRRIISDFSVRRVAELRPRLQEIVDDTIDRVLGLPQPVDLVEELALPVPTLLLAELVGADHADHAYFIDLVHRMLWRKTSGEERVEISIGLRKYFDDLIAEKEANPGDDLISRQIALQREENGEIDREGLNSLAQLLLIAGYESSASVIALGIYTFLTDPGFLAAIREDPSMTPVAVEELLRFYSILDVAAGRVALEDVEIGGVKIRAGDGVMASVFAANRDPGIFPDPDSLDLRRGARHHVSFGYGPHQCLGQNLARLELQIVFDTLFERIPTLRLAVDEAELPFKYDALAFGLYALPVAW</sequence>
<evidence type="ECO:0000256" key="2">
    <source>
        <dbReference type="ARBA" id="ARBA00022617"/>
    </source>
</evidence>
<dbReference type="GO" id="GO:0004497">
    <property type="term" value="F:monooxygenase activity"/>
    <property type="evidence" value="ECO:0007669"/>
    <property type="project" value="UniProtKB-KW"/>
</dbReference>
<name>A0AB39MBA0_9ACTN</name>
<evidence type="ECO:0000256" key="4">
    <source>
        <dbReference type="ARBA" id="ARBA00023002"/>
    </source>
</evidence>
<dbReference type="SUPFAM" id="SSF48264">
    <property type="entry name" value="Cytochrome P450"/>
    <property type="match status" value="1"/>
</dbReference>
<evidence type="ECO:0000256" key="6">
    <source>
        <dbReference type="ARBA" id="ARBA00023033"/>
    </source>
</evidence>
<reference evidence="8" key="1">
    <citation type="submission" date="2024-07" db="EMBL/GenBank/DDBJ databases">
        <authorList>
            <person name="Yu S.T."/>
        </authorList>
    </citation>
    <scope>NUCLEOTIDE SEQUENCE</scope>
    <source>
        <strain evidence="8">R08</strain>
    </source>
</reference>
<dbReference type="PRINTS" id="PR00359">
    <property type="entry name" value="BP450"/>
</dbReference>
<keyword evidence="2 7" id="KW-0349">Heme</keyword>
<dbReference type="Pfam" id="PF00067">
    <property type="entry name" value="p450"/>
    <property type="match status" value="1"/>
</dbReference>
<dbReference type="InterPro" id="IPR017972">
    <property type="entry name" value="Cyt_P450_CS"/>
</dbReference>
<gene>
    <name evidence="8" type="ORF">AB5J58_25490</name>
</gene>
<evidence type="ECO:0000256" key="5">
    <source>
        <dbReference type="ARBA" id="ARBA00023004"/>
    </source>
</evidence>
<dbReference type="CDD" id="cd11030">
    <property type="entry name" value="CYP105-like"/>
    <property type="match status" value="1"/>
</dbReference>
<evidence type="ECO:0000256" key="7">
    <source>
        <dbReference type="RuleBase" id="RU000461"/>
    </source>
</evidence>
<evidence type="ECO:0000256" key="1">
    <source>
        <dbReference type="ARBA" id="ARBA00010617"/>
    </source>
</evidence>
<dbReference type="GO" id="GO:0016705">
    <property type="term" value="F:oxidoreductase activity, acting on paired donors, with incorporation or reduction of molecular oxygen"/>
    <property type="evidence" value="ECO:0007669"/>
    <property type="project" value="InterPro"/>
</dbReference>
<dbReference type="EMBL" id="CP163431">
    <property type="protein sequence ID" value="XDQ03299.1"/>
    <property type="molecule type" value="Genomic_DNA"/>
</dbReference>
<dbReference type="PRINTS" id="PR00385">
    <property type="entry name" value="P450"/>
</dbReference>
<dbReference type="InterPro" id="IPR001128">
    <property type="entry name" value="Cyt_P450"/>
</dbReference>
<protein>
    <submittedName>
        <fullName evidence="8">Cytochrome P450</fullName>
        <ecNumber evidence="8">1.14.-.-</ecNumber>
    </submittedName>
</protein>
<dbReference type="EC" id="1.14.-.-" evidence="8"/>
<keyword evidence="4 7" id="KW-0560">Oxidoreductase</keyword>
<dbReference type="GO" id="GO:0020037">
    <property type="term" value="F:heme binding"/>
    <property type="evidence" value="ECO:0007669"/>
    <property type="project" value="InterPro"/>
</dbReference>
<keyword evidence="5 7" id="KW-0408">Iron</keyword>
<dbReference type="RefSeq" id="WP_369189239.1">
    <property type="nucleotide sequence ID" value="NZ_CP163431.1"/>
</dbReference>
<dbReference type="InterPro" id="IPR036396">
    <property type="entry name" value="Cyt_P450_sf"/>
</dbReference>
<accession>A0AB39MBA0</accession>
<evidence type="ECO:0000256" key="3">
    <source>
        <dbReference type="ARBA" id="ARBA00022723"/>
    </source>
</evidence>
<proteinExistence type="inferred from homology"/>
<keyword evidence="3 7" id="KW-0479">Metal-binding</keyword>